<keyword evidence="3" id="KW-1185">Reference proteome</keyword>
<dbReference type="GO" id="GO:0034080">
    <property type="term" value="P:CENP-A containing chromatin assembly"/>
    <property type="evidence" value="ECO:0007669"/>
    <property type="project" value="InterPro"/>
</dbReference>
<dbReference type="OrthoDB" id="6585699at2759"/>
<name>A0A6A5ZEF6_9PLEO</name>
<dbReference type="Proteomes" id="UP000799770">
    <property type="component" value="Unassembled WGS sequence"/>
</dbReference>
<feature type="region of interest" description="Disordered" evidence="1">
    <location>
        <begin position="335"/>
        <end position="443"/>
    </location>
</feature>
<feature type="compositionally biased region" description="Basic and acidic residues" evidence="1">
    <location>
        <begin position="385"/>
        <end position="399"/>
    </location>
</feature>
<dbReference type="AlphaFoldDB" id="A0A6A5ZEF6"/>
<dbReference type="Gene3D" id="3.10.20.720">
    <property type="match status" value="1"/>
</dbReference>
<dbReference type="Pfam" id="PF05238">
    <property type="entry name" value="CENP-N"/>
    <property type="match status" value="1"/>
</dbReference>
<organism evidence="2 3">
    <name type="scientific">Lophiotrema nucula</name>
    <dbReference type="NCBI Taxonomy" id="690887"/>
    <lineage>
        <taxon>Eukaryota</taxon>
        <taxon>Fungi</taxon>
        <taxon>Dikarya</taxon>
        <taxon>Ascomycota</taxon>
        <taxon>Pezizomycotina</taxon>
        <taxon>Dothideomycetes</taxon>
        <taxon>Pleosporomycetidae</taxon>
        <taxon>Pleosporales</taxon>
        <taxon>Lophiotremataceae</taxon>
        <taxon>Lophiotrema</taxon>
    </lineage>
</organism>
<sequence length="508" mass="56058">MAPHASITAPDYRNIPHSHRLPSSNREVQRLFGKLSRSSLLSLAQQWLTKKNRDFCRPYLFSDQANDAGEETAAYEAAHSCEELIEIYKDMESRRGGRAEVRDRILEGDWRHGISMYQLATAEIQQLLDHPNALRWTAKRLAKIPNTKGASRDMEVTSESEHLPRFHAQTVMANLAKELTPLMKAHYLLTRLKTMPLTILRVYVHDSPYSSEASLASSNQSTDAAKAVYFIWPNGSPFVWISLATHLGQIVGEEARTLRDTVVSAIPKAFSRSNSRYQLVSTTFTTRKLGAMLVMRGSGKTNAAGGGWSIFADNSFSQNTLDFITTAKADALEKGKAAADNEDTMSGSKQGPGQLKRALEGPEASQADHRKRVAAGRFGSSAKPNDGRGLERFEVRIDDPFPTNVQQGGEAMDEDNARPSSRRGRKGRPSLLDRSEQEREELDNADNWCPDVRITFSGSHVFAGIRQLVEEGVVDGEKMPGWMTGEAGVTTGAVKNGRIRTKGSVPGV</sequence>
<dbReference type="InterPro" id="IPR007902">
    <property type="entry name" value="Chl4/mis15/CENP-N"/>
</dbReference>
<evidence type="ECO:0000313" key="3">
    <source>
        <dbReference type="Proteomes" id="UP000799770"/>
    </source>
</evidence>
<reference evidence="2" key="1">
    <citation type="journal article" date="2020" name="Stud. Mycol.">
        <title>101 Dothideomycetes genomes: a test case for predicting lifestyles and emergence of pathogens.</title>
        <authorList>
            <person name="Haridas S."/>
            <person name="Albert R."/>
            <person name="Binder M."/>
            <person name="Bloem J."/>
            <person name="Labutti K."/>
            <person name="Salamov A."/>
            <person name="Andreopoulos B."/>
            <person name="Baker S."/>
            <person name="Barry K."/>
            <person name="Bills G."/>
            <person name="Bluhm B."/>
            <person name="Cannon C."/>
            <person name="Castanera R."/>
            <person name="Culley D."/>
            <person name="Daum C."/>
            <person name="Ezra D."/>
            <person name="Gonzalez J."/>
            <person name="Henrissat B."/>
            <person name="Kuo A."/>
            <person name="Liang C."/>
            <person name="Lipzen A."/>
            <person name="Lutzoni F."/>
            <person name="Magnuson J."/>
            <person name="Mondo S."/>
            <person name="Nolan M."/>
            <person name="Ohm R."/>
            <person name="Pangilinan J."/>
            <person name="Park H.-J."/>
            <person name="Ramirez L."/>
            <person name="Alfaro M."/>
            <person name="Sun H."/>
            <person name="Tritt A."/>
            <person name="Yoshinaga Y."/>
            <person name="Zwiers L.-H."/>
            <person name="Turgeon B."/>
            <person name="Goodwin S."/>
            <person name="Spatafora J."/>
            <person name="Crous P."/>
            <person name="Grigoriev I."/>
        </authorList>
    </citation>
    <scope>NUCLEOTIDE SEQUENCE</scope>
    <source>
        <strain evidence="2">CBS 627.86</strain>
    </source>
</reference>
<dbReference type="GO" id="GO:0007059">
    <property type="term" value="P:chromosome segregation"/>
    <property type="evidence" value="ECO:0007669"/>
    <property type="project" value="InterPro"/>
</dbReference>
<feature type="region of interest" description="Disordered" evidence="1">
    <location>
        <begin position="1"/>
        <end position="21"/>
    </location>
</feature>
<proteinExistence type="predicted"/>
<evidence type="ECO:0000313" key="2">
    <source>
        <dbReference type="EMBL" id="KAF2117852.1"/>
    </source>
</evidence>
<dbReference type="EMBL" id="ML977318">
    <property type="protein sequence ID" value="KAF2117852.1"/>
    <property type="molecule type" value="Genomic_DNA"/>
</dbReference>
<accession>A0A6A5ZEF6</accession>
<protein>
    <submittedName>
        <fullName evidence="2">Centromere protein Chl4/mis15/CENP-N</fullName>
    </submittedName>
</protein>
<gene>
    <name evidence="2" type="ORF">BDV96DRAFT_405029</name>
</gene>
<evidence type="ECO:0000256" key="1">
    <source>
        <dbReference type="SAM" id="MobiDB-lite"/>
    </source>
</evidence>